<dbReference type="Proteomes" id="UP001185028">
    <property type="component" value="Unassembled WGS sequence"/>
</dbReference>
<feature type="domain" description="Beta-agarase/YXIM esterase-like galactose-binding" evidence="4">
    <location>
        <begin position="71"/>
        <end position="208"/>
    </location>
</feature>
<dbReference type="CDD" id="cd01821">
    <property type="entry name" value="Rhamnogalacturan_acetylesterase_like"/>
    <property type="match status" value="1"/>
</dbReference>
<evidence type="ECO:0000259" key="3">
    <source>
        <dbReference type="Pfam" id="PF13472"/>
    </source>
</evidence>
<dbReference type="InterPro" id="IPR049033">
    <property type="entry name" value="AGA-YXIM_GBD"/>
</dbReference>
<dbReference type="InterPro" id="IPR008979">
    <property type="entry name" value="Galactose-bd-like_sf"/>
</dbReference>
<feature type="domain" description="SGNH hydrolase-type esterase" evidence="3">
    <location>
        <begin position="224"/>
        <end position="402"/>
    </location>
</feature>
<keyword evidence="2" id="KW-0378">Hydrolase</keyword>
<protein>
    <submittedName>
        <fullName evidence="5">Lysophospholipase L1-like esterase</fullName>
    </submittedName>
</protein>
<dbReference type="InterPro" id="IPR013830">
    <property type="entry name" value="SGNH_hydro"/>
</dbReference>
<keyword evidence="6" id="KW-1185">Reference proteome</keyword>
<dbReference type="PANTHER" id="PTHR43695:SF1">
    <property type="entry name" value="RHAMNOGALACTURONAN ACETYLESTERASE"/>
    <property type="match status" value="1"/>
</dbReference>
<name>A0ABU1ISN7_9BACL</name>
<evidence type="ECO:0000313" key="6">
    <source>
        <dbReference type="Proteomes" id="UP001185028"/>
    </source>
</evidence>
<dbReference type="InterPro" id="IPR036514">
    <property type="entry name" value="SGNH_hydro_sf"/>
</dbReference>
<gene>
    <name evidence="5" type="ORF">JOC58_000148</name>
</gene>
<dbReference type="EMBL" id="JAVDQH010000001">
    <property type="protein sequence ID" value="MDR6242264.1"/>
    <property type="molecule type" value="Genomic_DNA"/>
</dbReference>
<dbReference type="SUPFAM" id="SSF52266">
    <property type="entry name" value="SGNH hydrolase"/>
    <property type="match status" value="1"/>
</dbReference>
<organism evidence="5 6">
    <name type="scientific">Paenibacillus hunanensis</name>
    <dbReference type="NCBI Taxonomy" id="539262"/>
    <lineage>
        <taxon>Bacteria</taxon>
        <taxon>Bacillati</taxon>
        <taxon>Bacillota</taxon>
        <taxon>Bacilli</taxon>
        <taxon>Bacillales</taxon>
        <taxon>Paenibacillaceae</taxon>
        <taxon>Paenibacillus</taxon>
    </lineage>
</organism>
<dbReference type="Pfam" id="PF13472">
    <property type="entry name" value="Lipase_GDSL_2"/>
    <property type="match status" value="1"/>
</dbReference>
<accession>A0ABU1ISN7</accession>
<evidence type="ECO:0000256" key="2">
    <source>
        <dbReference type="ARBA" id="ARBA00022801"/>
    </source>
</evidence>
<evidence type="ECO:0000256" key="1">
    <source>
        <dbReference type="ARBA" id="ARBA00008668"/>
    </source>
</evidence>
<comment type="similarity">
    <text evidence="1">Belongs to the 'GDSL' lipolytic enzyme family.</text>
</comment>
<evidence type="ECO:0000313" key="5">
    <source>
        <dbReference type="EMBL" id="MDR6242264.1"/>
    </source>
</evidence>
<proteinExistence type="inferred from homology"/>
<dbReference type="InterPro" id="IPR037459">
    <property type="entry name" value="RhgT-like"/>
</dbReference>
<dbReference type="PANTHER" id="PTHR43695">
    <property type="entry name" value="PUTATIVE (AFU_ORTHOLOGUE AFUA_2G17250)-RELATED"/>
    <property type="match status" value="1"/>
</dbReference>
<reference evidence="5 6" key="1">
    <citation type="submission" date="2023-07" db="EMBL/GenBank/DDBJ databases">
        <title>Genomic Encyclopedia of Type Strains, Phase IV (KMG-IV): sequencing the most valuable type-strain genomes for metagenomic binning, comparative biology and taxonomic classification.</title>
        <authorList>
            <person name="Goeker M."/>
        </authorList>
    </citation>
    <scope>NUCLEOTIDE SEQUENCE [LARGE SCALE GENOMIC DNA]</scope>
    <source>
        <strain evidence="5 6">DSM 22170</strain>
    </source>
</reference>
<sequence length="421" mass="44911">MITKGKLFKMSPRRQTIRSSDTALHTRNSDIALKKQSRFWKKAMLTAASVAMLAALYTAGPAPAAVAATGYKFDFGNGAVQAGYTGVRAEDAYSAARGYGFNTPANMRNVSASGSGVGSDAVQFVTFGTKSTNTFNVDLPNGLYKVKVMLGNTSRSSVAAEGVYQIINMTGDNAVDEFQIPVTDGQLNLLVTEGKAGAAFTLSALEITQLSTNPTTHPTIYIGGDSTVANYYPLDSSVQGGWGQMLQQYVNPSSFIVRNMASGGQIARGFLNDGQMEAILKYIKPGDLFIVQLGINDTNSKNTTTEAQFKEYMRDMIRQAKAKGATAVLSTPQGRATDFNSAGVHNAQGRWYRAATVALASEENVPLIDLNVISSAYFTSIGPAATLALYMDGDSLHPNRAGAIQLARLVSEELKRQGLTP</sequence>
<comment type="caution">
    <text evidence="5">The sequence shown here is derived from an EMBL/GenBank/DDBJ whole genome shotgun (WGS) entry which is preliminary data.</text>
</comment>
<dbReference type="Pfam" id="PF21254">
    <property type="entry name" value="AGA-YXIM_GBD"/>
    <property type="match status" value="1"/>
</dbReference>
<evidence type="ECO:0000259" key="4">
    <source>
        <dbReference type="Pfam" id="PF21254"/>
    </source>
</evidence>
<dbReference type="SUPFAM" id="SSF49785">
    <property type="entry name" value="Galactose-binding domain-like"/>
    <property type="match status" value="1"/>
</dbReference>
<dbReference type="Gene3D" id="3.40.50.1110">
    <property type="entry name" value="SGNH hydrolase"/>
    <property type="match status" value="1"/>
</dbReference>
<dbReference type="Gene3D" id="2.60.120.430">
    <property type="entry name" value="Galactose-binding lectin"/>
    <property type="match status" value="1"/>
</dbReference>